<dbReference type="STRING" id="34002.SAMN04489859_100845"/>
<comment type="similarity">
    <text evidence="4">Belongs to the Nudix hydrolase family.</text>
</comment>
<dbReference type="PRINTS" id="PR00502">
    <property type="entry name" value="NUDIXFAMILY"/>
</dbReference>
<dbReference type="InterPro" id="IPR000086">
    <property type="entry name" value="NUDIX_hydrolase_dom"/>
</dbReference>
<dbReference type="RefSeq" id="WP_090611251.1">
    <property type="nucleotide sequence ID" value="NZ_CP067124.1"/>
</dbReference>
<comment type="cofactor">
    <cofactor evidence="1">
        <name>Mg(2+)</name>
        <dbReference type="ChEBI" id="CHEBI:18420"/>
    </cofactor>
</comment>
<evidence type="ECO:0000313" key="6">
    <source>
        <dbReference type="EMBL" id="SEN49547.1"/>
    </source>
</evidence>
<evidence type="ECO:0000256" key="4">
    <source>
        <dbReference type="RuleBase" id="RU003476"/>
    </source>
</evidence>
<dbReference type="PANTHER" id="PTHR43046:SF12">
    <property type="entry name" value="GDP-MANNOSE MANNOSYL HYDROLASE"/>
    <property type="match status" value="1"/>
</dbReference>
<evidence type="ECO:0000256" key="3">
    <source>
        <dbReference type="ARBA" id="ARBA00022842"/>
    </source>
</evidence>
<evidence type="ECO:0000259" key="5">
    <source>
        <dbReference type="PROSITE" id="PS51462"/>
    </source>
</evidence>
<dbReference type="PROSITE" id="PS00893">
    <property type="entry name" value="NUDIX_BOX"/>
    <property type="match status" value="1"/>
</dbReference>
<proteinExistence type="inferred from homology"/>
<dbReference type="PROSITE" id="PS51462">
    <property type="entry name" value="NUDIX"/>
    <property type="match status" value="1"/>
</dbReference>
<evidence type="ECO:0000256" key="1">
    <source>
        <dbReference type="ARBA" id="ARBA00001946"/>
    </source>
</evidence>
<keyword evidence="7" id="KW-1185">Reference proteome</keyword>
<dbReference type="Gene3D" id="3.90.79.10">
    <property type="entry name" value="Nucleoside Triphosphate Pyrophosphohydrolase"/>
    <property type="match status" value="1"/>
</dbReference>
<dbReference type="InterPro" id="IPR015797">
    <property type="entry name" value="NUDIX_hydrolase-like_dom_sf"/>
</dbReference>
<dbReference type="EMBL" id="FODE01000008">
    <property type="protein sequence ID" value="SEN49547.1"/>
    <property type="molecule type" value="Genomic_DNA"/>
</dbReference>
<dbReference type="PANTHER" id="PTHR43046">
    <property type="entry name" value="GDP-MANNOSE MANNOSYL HYDROLASE"/>
    <property type="match status" value="1"/>
</dbReference>
<keyword evidence="2 4" id="KW-0378">Hydrolase</keyword>
<sequence>MIPRFGQPARPGLHYRRRPGAYAVLLREGRVLLTFQQSPQPEFQLPGGGIDPGESPLQALHREVAEETGWSIATPRMLGCYRRFCFMPDYGFFAEKICSIWLARPVRRLGAPSEPGHSAHFVDLRHASGLLPDPGSRAFLRRVVDGL</sequence>
<evidence type="ECO:0000256" key="2">
    <source>
        <dbReference type="ARBA" id="ARBA00022801"/>
    </source>
</evidence>
<dbReference type="InterPro" id="IPR020084">
    <property type="entry name" value="NUDIX_hydrolase_CS"/>
</dbReference>
<dbReference type="GO" id="GO:0016787">
    <property type="term" value="F:hydrolase activity"/>
    <property type="evidence" value="ECO:0007669"/>
    <property type="project" value="UniProtKB-KW"/>
</dbReference>
<dbReference type="SUPFAM" id="SSF55811">
    <property type="entry name" value="Nudix"/>
    <property type="match status" value="1"/>
</dbReference>
<feature type="domain" description="Nudix hydrolase" evidence="5">
    <location>
        <begin position="16"/>
        <end position="145"/>
    </location>
</feature>
<reference evidence="6 7" key="1">
    <citation type="submission" date="2016-10" db="EMBL/GenBank/DDBJ databases">
        <authorList>
            <person name="de Groot N.N."/>
        </authorList>
    </citation>
    <scope>NUCLEOTIDE SEQUENCE [LARGE SCALE GENOMIC DNA]</scope>
    <source>
        <strain evidence="6 7">DSM 8512</strain>
    </source>
</reference>
<protein>
    <submittedName>
        <fullName evidence="6">8-oxo-dGTP diphosphatase</fullName>
    </submittedName>
</protein>
<dbReference type="InterPro" id="IPR020476">
    <property type="entry name" value="Nudix_hydrolase"/>
</dbReference>
<dbReference type="OrthoDB" id="9816040at2"/>
<keyword evidence="3" id="KW-0460">Magnesium</keyword>
<dbReference type="Proteomes" id="UP000199054">
    <property type="component" value="Unassembled WGS sequence"/>
</dbReference>
<evidence type="ECO:0000313" key="7">
    <source>
        <dbReference type="Proteomes" id="UP000199054"/>
    </source>
</evidence>
<dbReference type="Pfam" id="PF00293">
    <property type="entry name" value="NUDIX"/>
    <property type="match status" value="1"/>
</dbReference>
<name>A0A1H8H1C1_9RHOB</name>
<organism evidence="6 7">
    <name type="scientific">Paracoccus alcaliphilus</name>
    <dbReference type="NCBI Taxonomy" id="34002"/>
    <lineage>
        <taxon>Bacteria</taxon>
        <taxon>Pseudomonadati</taxon>
        <taxon>Pseudomonadota</taxon>
        <taxon>Alphaproteobacteria</taxon>
        <taxon>Rhodobacterales</taxon>
        <taxon>Paracoccaceae</taxon>
        <taxon>Paracoccus</taxon>
    </lineage>
</organism>
<gene>
    <name evidence="6" type="ORF">SAMN04489859_100845</name>
</gene>
<accession>A0A1H8H1C1</accession>
<dbReference type="AlphaFoldDB" id="A0A1H8H1C1"/>